<dbReference type="STRING" id="1502745.SAMN02799620_03739"/>
<dbReference type="AlphaFoldDB" id="A0A1G4WKE3"/>
<organism evidence="3 4">
    <name type="scientific">Mycolicibacterium fluoranthenivorans</name>
    <dbReference type="NCBI Taxonomy" id="258505"/>
    <lineage>
        <taxon>Bacteria</taxon>
        <taxon>Bacillati</taxon>
        <taxon>Actinomycetota</taxon>
        <taxon>Actinomycetes</taxon>
        <taxon>Mycobacteriales</taxon>
        <taxon>Mycobacteriaceae</taxon>
        <taxon>Mycolicibacterium</taxon>
    </lineage>
</organism>
<keyword evidence="2" id="KW-0812">Transmembrane</keyword>
<keyword evidence="2" id="KW-1133">Transmembrane helix</keyword>
<keyword evidence="2" id="KW-0472">Membrane</keyword>
<evidence type="ECO:0008006" key="5">
    <source>
        <dbReference type="Google" id="ProtNLM"/>
    </source>
</evidence>
<evidence type="ECO:0000256" key="1">
    <source>
        <dbReference type="SAM" id="MobiDB-lite"/>
    </source>
</evidence>
<evidence type="ECO:0000313" key="4">
    <source>
        <dbReference type="Proteomes" id="UP000199707"/>
    </source>
</evidence>
<evidence type="ECO:0000313" key="3">
    <source>
        <dbReference type="EMBL" id="SCX24641.1"/>
    </source>
</evidence>
<protein>
    <recommendedName>
        <fullName evidence="5">Glycoprotein</fullName>
    </recommendedName>
</protein>
<reference evidence="4" key="1">
    <citation type="submission" date="2016-10" db="EMBL/GenBank/DDBJ databases">
        <authorList>
            <person name="Varghese N."/>
            <person name="Submissions S."/>
        </authorList>
    </citation>
    <scope>NUCLEOTIDE SEQUENCE [LARGE SCALE GENOMIC DNA]</scope>
    <source>
        <strain evidence="4">UNC267MFSha1.1M11</strain>
    </source>
</reference>
<feature type="region of interest" description="Disordered" evidence="1">
    <location>
        <begin position="805"/>
        <end position="835"/>
    </location>
</feature>
<proteinExistence type="predicted"/>
<feature type="transmembrane region" description="Helical" evidence="2">
    <location>
        <begin position="770"/>
        <end position="790"/>
    </location>
</feature>
<dbReference type="PROSITE" id="PS00778">
    <property type="entry name" value="HIS_ACID_PHOSPHAT_2"/>
    <property type="match status" value="1"/>
</dbReference>
<sequence>MRKRPVSSVAVRRTGPLRSSPLVRFPGSLRSCPLVRLPRSLRSCPPVHVFRFLAAALLLILVATPAVSPRAAAGEPSSAQFLHLQIDRVTPDIVTTTSDAVVTVAGTVSNVGDRPVRDIVVRLEHAAGVTAAPGLRSNLSGNLDQYEPVADFITLAPELQRGEKVPFTLSYPVRAGSQPSLHIDKPGVYPVLVNVNGTPDYGEPARLDDARFLLPVLGVPADPTDTAGTDGAPTVGAVVAPDTTRPVATTVLWPLADRPRLAAGVPGGTTPVRLLDDDLATSLASGGRLDTLLTAADFATSPEVDPDGTVRTALCLAVDPDLLVTVNAMTAGYVVSTTPDGGLNAPTRPGTGKDAAVDWLNRLKALAQRTCVTSTVYAQADVDALARVGDPTLNTAATTGAADIVDQILGIKSVRGAALLGDGPMTDRTVSLLAAQGPTVAIAAAPLTASGEDTVALDPRRDAPQVVTAPFDPMVAAALAGAGTDPQTPTYVDSSLTIPLAHDSQVARLQDALGSLLWRGLRPDVEPRTQIVMPPLAWNLRPDEAQAVFTAISSTLRAGLAVPRPLPALIDETLAAAPSAAGRPPAIDGNPRARFDDDVISGIGSTTTRLSELTAALTTDQQTGLTGPQYTAPLREDMLRALSQTVPPDSRNGLAEQRLSTVQRTLADLTGAVTIVNPGGSYTLATERSPLPLALRNDLPVPIRVRLHIDAPPGMTVTDPGEIELPPGYLPLRVPIEVHFTQRVAVDVALTTVDGMPLGEQVRLSVHSNAYGKVLFFITLTGGAILALLVGRRLWHRFRGQPDRADLVPPTRPVRAHRPDPLDTALAHAPDDDTR</sequence>
<dbReference type="EMBL" id="FMUB01000007">
    <property type="protein sequence ID" value="SCX24641.1"/>
    <property type="molecule type" value="Genomic_DNA"/>
</dbReference>
<dbReference type="InterPro" id="IPR033379">
    <property type="entry name" value="Acid_Pase_AS"/>
</dbReference>
<name>A0A1G4WKE3_9MYCO</name>
<gene>
    <name evidence="3" type="ORF">SAMN02799620_03739</name>
</gene>
<accession>A0A1G4WKE3</accession>
<evidence type="ECO:0000256" key="2">
    <source>
        <dbReference type="SAM" id="Phobius"/>
    </source>
</evidence>
<dbReference type="Proteomes" id="UP000199707">
    <property type="component" value="Unassembled WGS sequence"/>
</dbReference>